<dbReference type="Proteomes" id="UP000002640">
    <property type="component" value="Unassembled WGS sequence"/>
</dbReference>
<dbReference type="EMBL" id="JH159156">
    <property type="protein sequence ID" value="EGZ14366.1"/>
    <property type="molecule type" value="Genomic_DNA"/>
</dbReference>
<evidence type="ECO:0000313" key="3">
    <source>
        <dbReference type="Proteomes" id="UP000002640"/>
    </source>
</evidence>
<proteinExistence type="predicted"/>
<dbReference type="InParanoid" id="G4ZS70"/>
<gene>
    <name evidence="2" type="ORF">PHYSODRAFT_303521</name>
</gene>
<reference evidence="2 3" key="1">
    <citation type="journal article" date="2006" name="Science">
        <title>Phytophthora genome sequences uncover evolutionary origins and mechanisms of pathogenesis.</title>
        <authorList>
            <person name="Tyler B.M."/>
            <person name="Tripathy S."/>
            <person name="Zhang X."/>
            <person name="Dehal P."/>
            <person name="Jiang R.H."/>
            <person name="Aerts A."/>
            <person name="Arredondo F.D."/>
            <person name="Baxter L."/>
            <person name="Bensasson D."/>
            <person name="Beynon J.L."/>
            <person name="Chapman J."/>
            <person name="Damasceno C.M."/>
            <person name="Dorrance A.E."/>
            <person name="Dou D."/>
            <person name="Dickerman A.W."/>
            <person name="Dubchak I.L."/>
            <person name="Garbelotto M."/>
            <person name="Gijzen M."/>
            <person name="Gordon S.G."/>
            <person name="Govers F."/>
            <person name="Grunwald N.J."/>
            <person name="Huang W."/>
            <person name="Ivors K.L."/>
            <person name="Jones R.W."/>
            <person name="Kamoun S."/>
            <person name="Krampis K."/>
            <person name="Lamour K.H."/>
            <person name="Lee M.K."/>
            <person name="McDonald W.H."/>
            <person name="Medina M."/>
            <person name="Meijer H.J."/>
            <person name="Nordberg E.K."/>
            <person name="Maclean D.J."/>
            <person name="Ospina-Giraldo M.D."/>
            <person name="Morris P.F."/>
            <person name="Phuntumart V."/>
            <person name="Putnam N.H."/>
            <person name="Rash S."/>
            <person name="Rose J.K."/>
            <person name="Sakihama Y."/>
            <person name="Salamov A.A."/>
            <person name="Savidor A."/>
            <person name="Scheuring C.F."/>
            <person name="Smith B.M."/>
            <person name="Sobral B.W."/>
            <person name="Terry A."/>
            <person name="Torto-Alalibo T.A."/>
            <person name="Win J."/>
            <person name="Xu Z."/>
            <person name="Zhang H."/>
            <person name="Grigoriev I.V."/>
            <person name="Rokhsar D.S."/>
            <person name="Boore J.L."/>
        </authorList>
    </citation>
    <scope>NUCLEOTIDE SEQUENCE [LARGE SCALE GENOMIC DNA]</scope>
    <source>
        <strain evidence="2 3">P6497</strain>
    </source>
</reference>
<organism evidence="2 3">
    <name type="scientific">Phytophthora sojae (strain P6497)</name>
    <name type="common">Soybean stem and root rot agent</name>
    <name type="synonym">Phytophthora megasperma f. sp. glycines</name>
    <dbReference type="NCBI Taxonomy" id="1094619"/>
    <lineage>
        <taxon>Eukaryota</taxon>
        <taxon>Sar</taxon>
        <taxon>Stramenopiles</taxon>
        <taxon>Oomycota</taxon>
        <taxon>Peronosporomycetes</taxon>
        <taxon>Peronosporales</taxon>
        <taxon>Peronosporaceae</taxon>
        <taxon>Phytophthora</taxon>
    </lineage>
</organism>
<keyword evidence="3" id="KW-1185">Reference proteome</keyword>
<accession>G4ZS70</accession>
<dbReference type="GeneID" id="20642297"/>
<evidence type="ECO:0000313" key="2">
    <source>
        <dbReference type="EMBL" id="EGZ14366.1"/>
    </source>
</evidence>
<protein>
    <submittedName>
        <fullName evidence="2">Uncharacterized protein</fullName>
    </submittedName>
</protein>
<dbReference type="KEGG" id="psoj:PHYSODRAFT_303521"/>
<dbReference type="AlphaFoldDB" id="G4ZS70"/>
<evidence type="ECO:0000256" key="1">
    <source>
        <dbReference type="SAM" id="Coils"/>
    </source>
</evidence>
<name>G4ZS70_PHYSP</name>
<keyword evidence="1" id="KW-0175">Coiled coil</keyword>
<dbReference type="RefSeq" id="XP_009531795.1">
    <property type="nucleotide sequence ID" value="XM_009533500.1"/>
</dbReference>
<feature type="coiled-coil region" evidence="1">
    <location>
        <begin position="419"/>
        <end position="446"/>
    </location>
</feature>
<sequence length="497" mass="56381">MDNRVHVHTFYSNSIGSALYTRLMKENVINYATSCRKESKLDLDSRVFVLSQEPYDSPQLPKYASAFLFDPHTSGGYTPSVQTLSQFLLCETSFKNRKESEMQVRMLSDNIATSFAQLRRGVAYLNVISYQTKILPSSETRHRVRNHFSRFFKLLIQISIQISHSAYGITEFNIYSIGAEASAVIGEAKSQLGSRRRRVIKVTRRNISHPVALSRRILVDEPSVSATLSELSESLIRVCPKIEEEHDASQDNTWYKYRRKANLVSKTYDKKDLRSFGSPRDLLRLILRCSLSEAEIASTLTEFEVFSETILDMEKKTKVNARIILTRETNRALKETIPKLESVQKRISKELNKPESDFEELFKSMQDALKPTVSIKTWADSMSVSLTSTYNPVQEGIVNATVTQPLKIDNDVDLEEPSVGTLKQTARNLKDDIKGVKKKAKSAKEKESKGLRYDVIVVIANNLGEQLKVILGSTCDTIQSFNDSRKKIKNLIKAARV</sequence>